<dbReference type="Proteomes" id="UP001075354">
    <property type="component" value="Chromosome 10"/>
</dbReference>
<organism evidence="3 4">
    <name type="scientific">Megalurothrips usitatus</name>
    <name type="common">bean blossom thrips</name>
    <dbReference type="NCBI Taxonomy" id="439358"/>
    <lineage>
        <taxon>Eukaryota</taxon>
        <taxon>Metazoa</taxon>
        <taxon>Ecdysozoa</taxon>
        <taxon>Arthropoda</taxon>
        <taxon>Hexapoda</taxon>
        <taxon>Insecta</taxon>
        <taxon>Pterygota</taxon>
        <taxon>Neoptera</taxon>
        <taxon>Paraneoptera</taxon>
        <taxon>Thysanoptera</taxon>
        <taxon>Terebrantia</taxon>
        <taxon>Thripoidea</taxon>
        <taxon>Thripidae</taxon>
        <taxon>Megalurothrips</taxon>
    </lineage>
</organism>
<accession>A0AAV7XEY6</accession>
<keyword evidence="1" id="KW-0472">Membrane</keyword>
<sequence>MVGEPGEESLIFASDRMLSVPKRQKDVIGSDSTFKITPRLLGALQVLILSFYALGKCFSMAYVVMKAKTTNSYATALGALREMGMPANIVVLDWEVAERNAWRRVYPGVKLWGCLWHFIRVSNTWCIIVANSCAFKDCFFFIMVLWFLWYTLHKVVNL</sequence>
<feature type="transmembrane region" description="Helical" evidence="1">
    <location>
        <begin position="40"/>
        <end position="64"/>
    </location>
</feature>
<dbReference type="InterPro" id="IPR018289">
    <property type="entry name" value="MULE_transposase_dom"/>
</dbReference>
<feature type="transmembrane region" description="Helical" evidence="1">
    <location>
        <begin position="125"/>
        <end position="149"/>
    </location>
</feature>
<evidence type="ECO:0000313" key="4">
    <source>
        <dbReference type="Proteomes" id="UP001075354"/>
    </source>
</evidence>
<comment type="caution">
    <text evidence="3">The sequence shown here is derived from an EMBL/GenBank/DDBJ whole genome shotgun (WGS) entry which is preliminary data.</text>
</comment>
<dbReference type="Pfam" id="PF10551">
    <property type="entry name" value="MULE"/>
    <property type="match status" value="1"/>
</dbReference>
<keyword evidence="1" id="KW-1133">Transmembrane helix</keyword>
<proteinExistence type="predicted"/>
<keyword evidence="1" id="KW-0812">Transmembrane</keyword>
<protein>
    <recommendedName>
        <fullName evidence="2">MULE transposase domain-containing protein</fullName>
    </recommendedName>
</protein>
<gene>
    <name evidence="3" type="ORF">ONE63_001006</name>
</gene>
<reference evidence="3" key="1">
    <citation type="submission" date="2022-12" db="EMBL/GenBank/DDBJ databases">
        <title>Chromosome-level genome assembly of the bean flower thrips Megalurothrips usitatus.</title>
        <authorList>
            <person name="Ma L."/>
            <person name="Liu Q."/>
            <person name="Li H."/>
            <person name="Cai W."/>
        </authorList>
    </citation>
    <scope>NUCLEOTIDE SEQUENCE</scope>
    <source>
        <strain evidence="3">Cailab_2022a</strain>
    </source>
</reference>
<evidence type="ECO:0000259" key="2">
    <source>
        <dbReference type="Pfam" id="PF10551"/>
    </source>
</evidence>
<evidence type="ECO:0000256" key="1">
    <source>
        <dbReference type="SAM" id="Phobius"/>
    </source>
</evidence>
<dbReference type="EMBL" id="JAPTSV010000010">
    <property type="protein sequence ID" value="KAJ1523113.1"/>
    <property type="molecule type" value="Genomic_DNA"/>
</dbReference>
<dbReference type="AlphaFoldDB" id="A0AAV7XEY6"/>
<keyword evidence="4" id="KW-1185">Reference proteome</keyword>
<name>A0AAV7XEY6_9NEOP</name>
<feature type="domain" description="MULE transposase" evidence="2">
    <location>
        <begin position="27"/>
        <end position="119"/>
    </location>
</feature>
<evidence type="ECO:0000313" key="3">
    <source>
        <dbReference type="EMBL" id="KAJ1523113.1"/>
    </source>
</evidence>